<dbReference type="EMBL" id="SBKP01000014">
    <property type="protein sequence ID" value="RXR26540.1"/>
    <property type="molecule type" value="Genomic_DNA"/>
</dbReference>
<name>A0A4Q1KDX8_9SPHN</name>
<accession>A0A4Q1KDX8</accession>
<dbReference type="OrthoDB" id="7405225at2"/>
<dbReference type="AlphaFoldDB" id="A0A4Q1KDX8"/>
<dbReference type="PROSITE" id="PS51257">
    <property type="entry name" value="PROKAR_LIPOPROTEIN"/>
    <property type="match status" value="1"/>
</dbReference>
<keyword evidence="2" id="KW-1185">Reference proteome</keyword>
<comment type="caution">
    <text evidence="1">The sequence shown here is derived from an EMBL/GenBank/DDBJ whole genome shotgun (WGS) entry which is preliminary data.</text>
</comment>
<evidence type="ECO:0000313" key="2">
    <source>
        <dbReference type="Proteomes" id="UP000290958"/>
    </source>
</evidence>
<dbReference type="Proteomes" id="UP000290958">
    <property type="component" value="Unassembled WGS sequence"/>
</dbReference>
<organism evidence="1 2">
    <name type="scientific">Sphingobium fluviale</name>
    <dbReference type="NCBI Taxonomy" id="2506423"/>
    <lineage>
        <taxon>Bacteria</taxon>
        <taxon>Pseudomonadati</taxon>
        <taxon>Pseudomonadota</taxon>
        <taxon>Alphaproteobacteria</taxon>
        <taxon>Sphingomonadales</taxon>
        <taxon>Sphingomonadaceae</taxon>
        <taxon>Sphingobium</taxon>
    </lineage>
</organism>
<evidence type="ECO:0000313" key="1">
    <source>
        <dbReference type="EMBL" id="RXR26540.1"/>
    </source>
</evidence>
<sequence length="243" mass="25438">MNNRRIAPLAVLMLLGACESADVQQNLATLEAKVAHNAVDPALREALEASIATDPDLRREGNRDSLKPADKPLDGAVPVGLTVRDAQARALRLAGGKLLPTPPATKTVTTTGGAITLAGIAREQGLSAACEDPRLNYALGWANRLPAYLPLYPGAALKDAAGADDPKCTIRAATFATDTDVGPVLDFYYTLARRAGFSVEHVEQDGGHALKGARTKDGAAFHLALRSAPDGGVEGDLISSQRR</sequence>
<gene>
    <name evidence="1" type="ORF">EQG66_12580</name>
</gene>
<proteinExistence type="predicted"/>
<dbReference type="RefSeq" id="WP_129404946.1">
    <property type="nucleotide sequence ID" value="NZ_SBKP01000014.1"/>
</dbReference>
<protein>
    <submittedName>
        <fullName evidence="1">Uncharacterized protein</fullName>
    </submittedName>
</protein>
<reference evidence="2" key="1">
    <citation type="submission" date="2019-01" db="EMBL/GenBank/DDBJ databases">
        <title>Cytophagaceae bacterium strain CAR-16.</title>
        <authorList>
            <person name="Chen W.-M."/>
        </authorList>
    </citation>
    <scope>NUCLEOTIDE SEQUENCE [LARGE SCALE GENOMIC DNA]</scope>
    <source>
        <strain evidence="2">CHR27</strain>
    </source>
</reference>